<dbReference type="EMBL" id="VWPJ01000007">
    <property type="protein sequence ID" value="KAA5605846.1"/>
    <property type="molecule type" value="Genomic_DNA"/>
</dbReference>
<reference evidence="2 3" key="1">
    <citation type="submission" date="2019-09" db="EMBL/GenBank/DDBJ databases">
        <title>Genome sequence of Roseospira marina, one of the more divergent members of the non-sulfur purple photosynthetic bacterial family, the Rhodospirillaceae.</title>
        <authorList>
            <person name="Meyer T."/>
            <person name="Kyndt J."/>
        </authorList>
    </citation>
    <scope>NUCLEOTIDE SEQUENCE [LARGE SCALE GENOMIC DNA]</scope>
    <source>
        <strain evidence="2 3">DSM 15113</strain>
    </source>
</reference>
<name>A0A5M6IC66_9PROT</name>
<protein>
    <submittedName>
        <fullName evidence="2">Uncharacterized protein</fullName>
    </submittedName>
</protein>
<feature type="transmembrane region" description="Helical" evidence="1">
    <location>
        <begin position="49"/>
        <end position="72"/>
    </location>
</feature>
<keyword evidence="1" id="KW-0812">Transmembrane</keyword>
<gene>
    <name evidence="2" type="ORF">F1188_09555</name>
</gene>
<proteinExistence type="predicted"/>
<evidence type="ECO:0000256" key="1">
    <source>
        <dbReference type="SAM" id="Phobius"/>
    </source>
</evidence>
<dbReference type="RefSeq" id="WP_150062176.1">
    <property type="nucleotide sequence ID" value="NZ_JACHII010000004.1"/>
</dbReference>
<evidence type="ECO:0000313" key="2">
    <source>
        <dbReference type="EMBL" id="KAA5605846.1"/>
    </source>
</evidence>
<keyword evidence="1" id="KW-1133">Transmembrane helix</keyword>
<comment type="caution">
    <text evidence="2">The sequence shown here is derived from an EMBL/GenBank/DDBJ whole genome shotgun (WGS) entry which is preliminary data.</text>
</comment>
<dbReference type="AlphaFoldDB" id="A0A5M6IC66"/>
<keyword evidence="3" id="KW-1185">Reference proteome</keyword>
<keyword evidence="1" id="KW-0472">Membrane</keyword>
<feature type="transmembrane region" description="Helical" evidence="1">
    <location>
        <begin position="12"/>
        <end position="29"/>
    </location>
</feature>
<dbReference type="Proteomes" id="UP000324065">
    <property type="component" value="Unassembled WGS sequence"/>
</dbReference>
<accession>A0A5M6IC66</accession>
<organism evidence="2 3">
    <name type="scientific">Roseospira marina</name>
    <dbReference type="NCBI Taxonomy" id="140057"/>
    <lineage>
        <taxon>Bacteria</taxon>
        <taxon>Pseudomonadati</taxon>
        <taxon>Pseudomonadota</taxon>
        <taxon>Alphaproteobacteria</taxon>
        <taxon>Rhodospirillales</taxon>
        <taxon>Rhodospirillaceae</taxon>
        <taxon>Roseospira</taxon>
    </lineage>
</organism>
<sequence length="108" mass="10999">MTVPPTSARTTLTSALVSAAIGLALIWVFDRLTDGFAIGAGAPMSGHGYAAILLAVLLTLGLTVVLGSLMLFSHRTGVDAAVDHTRHDLGADGGVDWSRAGDGPSLWG</sequence>
<evidence type="ECO:0000313" key="3">
    <source>
        <dbReference type="Proteomes" id="UP000324065"/>
    </source>
</evidence>